<evidence type="ECO:0000256" key="1">
    <source>
        <dbReference type="SAM" id="MobiDB-lite"/>
    </source>
</evidence>
<accession>A0A0G4PDP2</accession>
<protein>
    <submittedName>
        <fullName evidence="2">Str. FM013</fullName>
    </submittedName>
</protein>
<evidence type="ECO:0000313" key="3">
    <source>
        <dbReference type="Proteomes" id="UP000053732"/>
    </source>
</evidence>
<name>A0A0G4PDP2_PENC3</name>
<reference evidence="2 3" key="1">
    <citation type="journal article" date="2014" name="Nat. Commun.">
        <title>Multiple recent horizontal transfers of a large genomic region in cheese making fungi.</title>
        <authorList>
            <person name="Cheeseman K."/>
            <person name="Ropars J."/>
            <person name="Renault P."/>
            <person name="Dupont J."/>
            <person name="Gouzy J."/>
            <person name="Branca A."/>
            <person name="Abraham A.L."/>
            <person name="Ceppi M."/>
            <person name="Conseiller E."/>
            <person name="Debuchy R."/>
            <person name="Malagnac F."/>
            <person name="Goarin A."/>
            <person name="Silar P."/>
            <person name="Lacoste S."/>
            <person name="Sallet E."/>
            <person name="Bensimon A."/>
            <person name="Giraud T."/>
            <person name="Brygoo Y."/>
        </authorList>
    </citation>
    <scope>NUCLEOTIDE SEQUENCE [LARGE SCALE GENOMIC DNA]</scope>
    <source>
        <strain evidence="3">FM 013</strain>
    </source>
</reference>
<gene>
    <name evidence="2" type="ORF">PCAMFM013_S012g000059</name>
</gene>
<proteinExistence type="predicted"/>
<feature type="compositionally biased region" description="Polar residues" evidence="1">
    <location>
        <begin position="95"/>
        <end position="105"/>
    </location>
</feature>
<organism evidence="2 3">
    <name type="scientific">Penicillium camemberti (strain FM 013)</name>
    <dbReference type="NCBI Taxonomy" id="1429867"/>
    <lineage>
        <taxon>Eukaryota</taxon>
        <taxon>Fungi</taxon>
        <taxon>Dikarya</taxon>
        <taxon>Ascomycota</taxon>
        <taxon>Pezizomycotina</taxon>
        <taxon>Eurotiomycetes</taxon>
        <taxon>Eurotiomycetidae</taxon>
        <taxon>Eurotiales</taxon>
        <taxon>Aspergillaceae</taxon>
        <taxon>Penicillium</taxon>
    </lineage>
</organism>
<feature type="region of interest" description="Disordered" evidence="1">
    <location>
        <begin position="34"/>
        <end position="53"/>
    </location>
</feature>
<evidence type="ECO:0000313" key="2">
    <source>
        <dbReference type="EMBL" id="CRL24450.1"/>
    </source>
</evidence>
<dbReference type="Proteomes" id="UP000053732">
    <property type="component" value="Unassembled WGS sequence"/>
</dbReference>
<keyword evidence="3" id="KW-1185">Reference proteome</keyword>
<feature type="region of interest" description="Disordered" evidence="1">
    <location>
        <begin position="78"/>
        <end position="105"/>
    </location>
</feature>
<feature type="region of interest" description="Disordered" evidence="1">
    <location>
        <begin position="1"/>
        <end position="28"/>
    </location>
</feature>
<sequence>MAPPVPPGNGSYQCQQNGSNERDARDRQATAFEEGQRRFHHSFPQPGDSPVYRPPVPLVPRALRYMNSALPLLVPPPEASPSILPSQKMEEGYVTPTSDMSTKHN</sequence>
<dbReference type="AlphaFoldDB" id="A0A0G4PDP2"/>
<feature type="compositionally biased region" description="Polar residues" evidence="1">
    <location>
        <begin position="10"/>
        <end position="19"/>
    </location>
</feature>
<dbReference type="EMBL" id="HG793145">
    <property type="protein sequence ID" value="CRL24450.1"/>
    <property type="molecule type" value="Genomic_DNA"/>
</dbReference>